<dbReference type="InterPro" id="IPR005706">
    <property type="entry name" value="Ribosomal_uS2_bac/mit/plastid"/>
</dbReference>
<dbReference type="PANTHER" id="PTHR12534">
    <property type="entry name" value="30S RIBOSOMAL PROTEIN S2 PROKARYOTIC AND ORGANELLAR"/>
    <property type="match status" value="1"/>
</dbReference>
<dbReference type="GO" id="GO:0005763">
    <property type="term" value="C:mitochondrial small ribosomal subunit"/>
    <property type="evidence" value="ECO:0007669"/>
    <property type="project" value="TreeGrafter"/>
</dbReference>
<dbReference type="OrthoDB" id="565471at2759"/>
<protein>
    <recommendedName>
        <fullName evidence="2">Small ribosomal subunit protein uS2c</fullName>
    </recommendedName>
</protein>
<proteinExistence type="inferred from homology"/>
<organism evidence="3 4">
    <name type="scientific">Phtheirospermum japonicum</name>
    <dbReference type="NCBI Taxonomy" id="374723"/>
    <lineage>
        <taxon>Eukaryota</taxon>
        <taxon>Viridiplantae</taxon>
        <taxon>Streptophyta</taxon>
        <taxon>Embryophyta</taxon>
        <taxon>Tracheophyta</taxon>
        <taxon>Spermatophyta</taxon>
        <taxon>Magnoliopsida</taxon>
        <taxon>eudicotyledons</taxon>
        <taxon>Gunneridae</taxon>
        <taxon>Pentapetalae</taxon>
        <taxon>asterids</taxon>
        <taxon>lamiids</taxon>
        <taxon>Lamiales</taxon>
        <taxon>Orobanchaceae</taxon>
        <taxon>Orobanchaceae incertae sedis</taxon>
        <taxon>Phtheirospermum</taxon>
    </lineage>
</organism>
<name>A0A830BUB4_9LAMI</name>
<dbReference type="GO" id="GO:0003735">
    <property type="term" value="F:structural constituent of ribosome"/>
    <property type="evidence" value="ECO:0007669"/>
    <property type="project" value="InterPro"/>
</dbReference>
<dbReference type="InterPro" id="IPR023591">
    <property type="entry name" value="Ribosomal_uS2_flav_dom_sf"/>
</dbReference>
<dbReference type="GO" id="GO:0006412">
    <property type="term" value="P:translation"/>
    <property type="evidence" value="ECO:0007669"/>
    <property type="project" value="InterPro"/>
</dbReference>
<accession>A0A830BUB4</accession>
<comment type="similarity">
    <text evidence="1">Belongs to the universal ribosomal protein uS2 family.</text>
</comment>
<dbReference type="SUPFAM" id="SSF52313">
    <property type="entry name" value="Ribosomal protein S2"/>
    <property type="match status" value="1"/>
</dbReference>
<dbReference type="Pfam" id="PF00318">
    <property type="entry name" value="Ribosomal_S2"/>
    <property type="match status" value="1"/>
</dbReference>
<evidence type="ECO:0000256" key="1">
    <source>
        <dbReference type="ARBA" id="ARBA00006242"/>
    </source>
</evidence>
<gene>
    <name evidence="3" type="ORF">PHJA_000864200</name>
</gene>
<dbReference type="Proteomes" id="UP000653305">
    <property type="component" value="Unassembled WGS sequence"/>
</dbReference>
<dbReference type="AlphaFoldDB" id="A0A830BUB4"/>
<dbReference type="Gene3D" id="3.40.50.10490">
    <property type="entry name" value="Glucose-6-phosphate isomerase like protein, domain 1"/>
    <property type="match status" value="1"/>
</dbReference>
<dbReference type="EMBL" id="BMAC01000139">
    <property type="protein sequence ID" value="GFP87205.1"/>
    <property type="molecule type" value="Genomic_DNA"/>
</dbReference>
<comment type="caution">
    <text evidence="3">The sequence shown here is derived from an EMBL/GenBank/DDBJ whole genome shotgun (WGS) entry which is preliminary data.</text>
</comment>
<dbReference type="PANTHER" id="PTHR12534:SF0">
    <property type="entry name" value="SMALL RIBOSOMAL SUBUNIT PROTEIN US2M"/>
    <property type="match status" value="1"/>
</dbReference>
<sequence length="73" mass="8154">MASYISAKRNIFILHPTRTAHFLSKAFDFVFDALSSVKQFLIVGTKNKADDSAAWDAIKAWCHYMNKNGLAGC</sequence>
<keyword evidence="4" id="KW-1185">Reference proteome</keyword>
<evidence type="ECO:0000313" key="3">
    <source>
        <dbReference type="EMBL" id="GFP87205.1"/>
    </source>
</evidence>
<evidence type="ECO:0000313" key="4">
    <source>
        <dbReference type="Proteomes" id="UP000653305"/>
    </source>
</evidence>
<evidence type="ECO:0000256" key="2">
    <source>
        <dbReference type="ARBA" id="ARBA00035155"/>
    </source>
</evidence>
<keyword evidence="3" id="KW-0687">Ribonucleoprotein</keyword>
<dbReference type="InterPro" id="IPR001865">
    <property type="entry name" value="Ribosomal_uS2"/>
</dbReference>
<reference evidence="3" key="1">
    <citation type="submission" date="2020-07" db="EMBL/GenBank/DDBJ databases">
        <title>Ethylene signaling mediates host invasion by parasitic plants.</title>
        <authorList>
            <person name="Yoshida S."/>
        </authorList>
    </citation>
    <scope>NUCLEOTIDE SEQUENCE</scope>
    <source>
        <strain evidence="3">Okayama</strain>
    </source>
</reference>
<keyword evidence="3" id="KW-0689">Ribosomal protein</keyword>